<dbReference type="GO" id="GO:0051082">
    <property type="term" value="F:unfolded protein binding"/>
    <property type="evidence" value="ECO:0007669"/>
    <property type="project" value="UniProtKB-UniRule"/>
</dbReference>
<feature type="domain" description="PpiC" evidence="8">
    <location>
        <begin position="282"/>
        <end position="381"/>
    </location>
</feature>
<protein>
    <recommendedName>
        <fullName evidence="7">Chaperone SurA</fullName>
    </recommendedName>
    <alternativeName>
        <fullName evidence="7">Peptidyl-prolyl cis-trans isomerase SurA</fullName>
        <shortName evidence="7">PPIase SurA</shortName>
        <ecNumber evidence="7">5.2.1.8</ecNumber>
    </alternativeName>
    <alternativeName>
        <fullName evidence="7">Rotamase SurA</fullName>
    </alternativeName>
</protein>
<dbReference type="Proteomes" id="UP000318148">
    <property type="component" value="Unassembled WGS sequence"/>
</dbReference>
<comment type="function">
    <text evidence="7">Chaperone involved in the correct folding and assembly of outer membrane proteins. Recognizes specific patterns of aromatic residues and the orientation of their side chains, which are found more frequently in integral outer membrane proteins. May act in both early periplasmic and late outer membrane-associated steps of protein maturation.</text>
</comment>
<keyword evidence="2 7" id="KW-0677">Repeat</keyword>
<organism evidence="9 10">
    <name type="scientific">SAR92 clade bacterium</name>
    <dbReference type="NCBI Taxonomy" id="2315479"/>
    <lineage>
        <taxon>Bacteria</taxon>
        <taxon>Pseudomonadati</taxon>
        <taxon>Pseudomonadota</taxon>
        <taxon>Gammaproteobacteria</taxon>
        <taxon>Cellvibrionales</taxon>
        <taxon>Porticoccaceae</taxon>
        <taxon>SAR92 clade</taxon>
    </lineage>
</organism>
<dbReference type="Pfam" id="PF09312">
    <property type="entry name" value="SurA_N"/>
    <property type="match status" value="1"/>
</dbReference>
<gene>
    <name evidence="7" type="primary">surA</name>
    <name evidence="9" type="ORF">EVB02_00805</name>
</gene>
<dbReference type="Pfam" id="PF00639">
    <property type="entry name" value="Rotamase"/>
    <property type="match status" value="2"/>
</dbReference>
<feature type="domain" description="PpiC" evidence="8">
    <location>
        <begin position="172"/>
        <end position="273"/>
    </location>
</feature>
<evidence type="ECO:0000256" key="2">
    <source>
        <dbReference type="ARBA" id="ARBA00022737"/>
    </source>
</evidence>
<dbReference type="SUPFAM" id="SSF109998">
    <property type="entry name" value="Triger factor/SurA peptide-binding domain-like"/>
    <property type="match status" value="1"/>
</dbReference>
<keyword evidence="1 7" id="KW-0732">Signal</keyword>
<keyword evidence="3 7" id="KW-0574">Periplasm</keyword>
<dbReference type="InterPro" id="IPR027304">
    <property type="entry name" value="Trigger_fact/SurA_dom_sf"/>
</dbReference>
<dbReference type="HAMAP" id="MF_01183">
    <property type="entry name" value="Chaperone_SurA"/>
    <property type="match status" value="1"/>
</dbReference>
<evidence type="ECO:0000313" key="10">
    <source>
        <dbReference type="Proteomes" id="UP000318148"/>
    </source>
</evidence>
<name>A0A520LNT7_9GAMM</name>
<comment type="subcellular location">
    <subcellularLocation>
        <location evidence="7">Periplasm</location>
    </subcellularLocation>
    <text evidence="7">Is capable of associating with the outer membrane.</text>
</comment>
<dbReference type="AlphaFoldDB" id="A0A520LNT7"/>
<dbReference type="InterPro" id="IPR023034">
    <property type="entry name" value="PPIase_SurA"/>
</dbReference>
<evidence type="ECO:0000256" key="6">
    <source>
        <dbReference type="ARBA" id="ARBA00023235"/>
    </source>
</evidence>
<evidence type="ECO:0000259" key="8">
    <source>
        <dbReference type="PROSITE" id="PS50198"/>
    </source>
</evidence>
<comment type="domain">
    <text evidence="7">The PPIase activity resides only in the second parvulin domain. The N-terminal region and the C-terminal tail are necessary and sufficient for the chaperone activity of SurA. The PPIase activity is dispensable for SurA to function as a chaperone. The N-terminal region and the C-terminal tail are also required for porin recognition.</text>
</comment>
<dbReference type="PANTHER" id="PTHR47637:SF1">
    <property type="entry name" value="CHAPERONE SURA"/>
    <property type="match status" value="1"/>
</dbReference>
<evidence type="ECO:0000256" key="1">
    <source>
        <dbReference type="ARBA" id="ARBA00022729"/>
    </source>
</evidence>
<keyword evidence="4 7" id="KW-0697">Rotamase</keyword>
<dbReference type="InterPro" id="IPR015391">
    <property type="entry name" value="SurA_N"/>
</dbReference>
<dbReference type="EMBL" id="SHBO01000005">
    <property type="protein sequence ID" value="RZO08254.1"/>
    <property type="molecule type" value="Genomic_DNA"/>
</dbReference>
<reference evidence="9 10" key="1">
    <citation type="submission" date="2019-02" db="EMBL/GenBank/DDBJ databases">
        <title>Prokaryotic population dynamics and viral predation in marine succession experiment using metagenomics: the confinement effect.</title>
        <authorList>
            <person name="Haro-Moreno J.M."/>
            <person name="Rodriguez-Valera F."/>
            <person name="Lopez-Perez M."/>
        </authorList>
    </citation>
    <scope>NUCLEOTIDE SEQUENCE [LARGE SCALE GENOMIC DNA]</scope>
    <source>
        <strain evidence="9">MED-G169</strain>
    </source>
</reference>
<evidence type="ECO:0000256" key="3">
    <source>
        <dbReference type="ARBA" id="ARBA00022764"/>
    </source>
</evidence>
<dbReference type="SUPFAM" id="SSF54534">
    <property type="entry name" value="FKBP-like"/>
    <property type="match status" value="2"/>
</dbReference>
<evidence type="ECO:0000256" key="5">
    <source>
        <dbReference type="ARBA" id="ARBA00023186"/>
    </source>
</evidence>
<dbReference type="InterPro" id="IPR000297">
    <property type="entry name" value="PPIase_PpiC"/>
</dbReference>
<sequence>MINLRSIITFFCIFVSSITLAQIKILDRIVAIVDDDVVLQSELNQRMISIIDQISQSTTSVPPEDIIKQQVLERLISERIQLTMGYNAGVRISDDELNQAIGRVALSNNLSTDQYIDQLSSQGSDLSIVREEIKQELIIMRVQQASVMRRIRISEQELNNFLNSEEGKLVSSPDVKIGQILLAISGNSTKSDVEKISEQAMDLYNLIRDGKDFKELAISYSMDQSALQGGDLGWRNMAQLPKIFSEKIELLELNEVSEPIRSGAGLHLIKLYEKRGGEEKLIEQNLVRHILVEPNELRDEKATIKFLQDIKKQIVSNEIFYELAKEHSEDKSSALDGGNLGWSTPGMFVPEFEAVMNNISVGMISEPFQSQFGWHILQVTERRQQDFSQEILRNRAQNLIRQRKYEEELQVWLQEIKDEAFIEIKI</sequence>
<dbReference type="Gene3D" id="1.10.4030.10">
    <property type="entry name" value="Porin chaperone SurA, peptide-binding domain"/>
    <property type="match status" value="1"/>
</dbReference>
<dbReference type="Gene3D" id="3.10.50.40">
    <property type="match status" value="2"/>
</dbReference>
<keyword evidence="6 7" id="KW-0413">Isomerase</keyword>
<dbReference type="InterPro" id="IPR050280">
    <property type="entry name" value="OMP_Chaperone_SurA"/>
</dbReference>
<accession>A0A520LNT7</accession>
<dbReference type="GO" id="GO:0043165">
    <property type="term" value="P:Gram-negative-bacterium-type cell outer membrane assembly"/>
    <property type="evidence" value="ECO:0007669"/>
    <property type="project" value="InterPro"/>
</dbReference>
<dbReference type="PROSITE" id="PS50198">
    <property type="entry name" value="PPIC_PPIASE_2"/>
    <property type="match status" value="2"/>
</dbReference>
<dbReference type="GO" id="GO:0006457">
    <property type="term" value="P:protein folding"/>
    <property type="evidence" value="ECO:0007669"/>
    <property type="project" value="UniProtKB-UniRule"/>
</dbReference>
<evidence type="ECO:0000256" key="4">
    <source>
        <dbReference type="ARBA" id="ARBA00023110"/>
    </source>
</evidence>
<dbReference type="EC" id="5.2.1.8" evidence="7"/>
<dbReference type="GO" id="GO:0042277">
    <property type="term" value="F:peptide binding"/>
    <property type="evidence" value="ECO:0007669"/>
    <property type="project" value="InterPro"/>
</dbReference>
<evidence type="ECO:0000256" key="7">
    <source>
        <dbReference type="HAMAP-Rule" id="MF_01183"/>
    </source>
</evidence>
<keyword evidence="5 7" id="KW-0143">Chaperone</keyword>
<dbReference type="GO" id="GO:0030288">
    <property type="term" value="C:outer membrane-bounded periplasmic space"/>
    <property type="evidence" value="ECO:0007669"/>
    <property type="project" value="InterPro"/>
</dbReference>
<comment type="catalytic activity">
    <reaction evidence="7">
        <text>[protein]-peptidylproline (omega=180) = [protein]-peptidylproline (omega=0)</text>
        <dbReference type="Rhea" id="RHEA:16237"/>
        <dbReference type="Rhea" id="RHEA-COMP:10747"/>
        <dbReference type="Rhea" id="RHEA-COMP:10748"/>
        <dbReference type="ChEBI" id="CHEBI:83833"/>
        <dbReference type="ChEBI" id="CHEBI:83834"/>
        <dbReference type="EC" id="5.2.1.8"/>
    </reaction>
</comment>
<evidence type="ECO:0000313" key="9">
    <source>
        <dbReference type="EMBL" id="RZO08254.1"/>
    </source>
</evidence>
<dbReference type="InterPro" id="IPR046357">
    <property type="entry name" value="PPIase_dom_sf"/>
</dbReference>
<proteinExistence type="inferred from homology"/>
<comment type="caution">
    <text evidence="9">The sequence shown here is derived from an EMBL/GenBank/DDBJ whole genome shotgun (WGS) entry which is preliminary data.</text>
</comment>
<dbReference type="GO" id="GO:0003755">
    <property type="term" value="F:peptidyl-prolyl cis-trans isomerase activity"/>
    <property type="evidence" value="ECO:0007669"/>
    <property type="project" value="UniProtKB-UniRule"/>
</dbReference>
<dbReference type="PANTHER" id="PTHR47637">
    <property type="entry name" value="CHAPERONE SURA"/>
    <property type="match status" value="1"/>
</dbReference>
<dbReference type="GO" id="GO:0050821">
    <property type="term" value="P:protein stabilization"/>
    <property type="evidence" value="ECO:0007669"/>
    <property type="project" value="InterPro"/>
</dbReference>